<proteinExistence type="predicted"/>
<evidence type="ECO:0000313" key="2">
    <source>
        <dbReference type="WBParaSite" id="nRc.2.0.1.t33225-RA"/>
    </source>
</evidence>
<accession>A0A915K358</accession>
<dbReference type="AlphaFoldDB" id="A0A915K358"/>
<name>A0A915K358_ROMCU</name>
<dbReference type="Proteomes" id="UP000887565">
    <property type="component" value="Unplaced"/>
</dbReference>
<protein>
    <submittedName>
        <fullName evidence="2">Uncharacterized protein</fullName>
    </submittedName>
</protein>
<keyword evidence="1" id="KW-1185">Reference proteome</keyword>
<dbReference type="WBParaSite" id="nRc.2.0.1.t33225-RA">
    <property type="protein sequence ID" value="nRc.2.0.1.t33225-RA"/>
    <property type="gene ID" value="nRc.2.0.1.g33225"/>
</dbReference>
<evidence type="ECO:0000313" key="1">
    <source>
        <dbReference type="Proteomes" id="UP000887565"/>
    </source>
</evidence>
<sequence length="122" mass="13718">MPAYHQRSDDEYVLDLALPDGCNMSPLWPPSTDTILKPLPTIPPAYKIPRKCPCPSPTTIKPPTKKGRNLLSFLHGLTKEPYQPPQMSMPLAHHYQTANQKRPQSPLLTPWANQRTIPISSL</sequence>
<reference evidence="2" key="1">
    <citation type="submission" date="2022-11" db="UniProtKB">
        <authorList>
            <consortium name="WormBaseParasite"/>
        </authorList>
    </citation>
    <scope>IDENTIFICATION</scope>
</reference>
<organism evidence="1 2">
    <name type="scientific">Romanomermis culicivorax</name>
    <name type="common">Nematode worm</name>
    <dbReference type="NCBI Taxonomy" id="13658"/>
    <lineage>
        <taxon>Eukaryota</taxon>
        <taxon>Metazoa</taxon>
        <taxon>Ecdysozoa</taxon>
        <taxon>Nematoda</taxon>
        <taxon>Enoplea</taxon>
        <taxon>Dorylaimia</taxon>
        <taxon>Mermithida</taxon>
        <taxon>Mermithoidea</taxon>
        <taxon>Mermithidae</taxon>
        <taxon>Romanomermis</taxon>
    </lineage>
</organism>